<organism evidence="1 2">
    <name type="scientific">Tissierella carlieri</name>
    <dbReference type="NCBI Taxonomy" id="689904"/>
    <lineage>
        <taxon>Bacteria</taxon>
        <taxon>Bacillati</taxon>
        <taxon>Bacillota</taxon>
        <taxon>Tissierellia</taxon>
        <taxon>Tissierellales</taxon>
        <taxon>Tissierellaceae</taxon>
        <taxon>Tissierella</taxon>
    </lineage>
</organism>
<dbReference type="EMBL" id="JANGAC010000003">
    <property type="protein sequence ID" value="MCQ4922513.1"/>
    <property type="molecule type" value="Genomic_DNA"/>
</dbReference>
<dbReference type="Proteomes" id="UP001524478">
    <property type="component" value="Unassembled WGS sequence"/>
</dbReference>
<reference evidence="1 2" key="1">
    <citation type="submission" date="2022-06" db="EMBL/GenBank/DDBJ databases">
        <title>Isolation of gut microbiota from human fecal samples.</title>
        <authorList>
            <person name="Pamer E.G."/>
            <person name="Barat B."/>
            <person name="Waligurski E."/>
            <person name="Medina S."/>
            <person name="Paddock L."/>
            <person name="Mostad J."/>
        </authorList>
    </citation>
    <scope>NUCLEOTIDE SEQUENCE [LARGE SCALE GENOMIC DNA]</scope>
    <source>
        <strain evidence="1 2">DFI.7.95</strain>
    </source>
</reference>
<gene>
    <name evidence="1" type="ORF">NE686_05410</name>
</gene>
<evidence type="ECO:0000313" key="2">
    <source>
        <dbReference type="Proteomes" id="UP001524478"/>
    </source>
</evidence>
<proteinExistence type="predicted"/>
<name>A0ABT1S7R0_9FIRM</name>
<evidence type="ECO:0000313" key="1">
    <source>
        <dbReference type="EMBL" id="MCQ4922513.1"/>
    </source>
</evidence>
<keyword evidence="2" id="KW-1185">Reference proteome</keyword>
<evidence type="ECO:0008006" key="3">
    <source>
        <dbReference type="Google" id="ProtNLM"/>
    </source>
</evidence>
<dbReference type="RefSeq" id="WP_216561410.1">
    <property type="nucleotide sequence ID" value="NZ_JAHLOH010000047.1"/>
</dbReference>
<protein>
    <recommendedName>
        <fullName evidence="3">Transcriptional regulator HTH-type FeoC domain-containing protein</fullName>
    </recommendedName>
</protein>
<accession>A0ABT1S7R0</accession>
<comment type="caution">
    <text evidence="1">The sequence shown here is derived from an EMBL/GenBank/DDBJ whole genome shotgun (WGS) entry which is preliminary data.</text>
</comment>
<sequence length="87" mass="9688">MLKNVLKEISSSKVFSIPLIAKNLNITEALVEETVKELSRMEYIIEDMGSPTCETKCSGCSMKSFCNIVPIKTISITDKGKKILENM</sequence>